<dbReference type="GO" id="GO:0004674">
    <property type="term" value="F:protein serine/threonine kinase activity"/>
    <property type="evidence" value="ECO:0007669"/>
    <property type="project" value="UniProtKB-KW"/>
</dbReference>
<keyword evidence="2" id="KW-0808">Transferase</keyword>
<evidence type="ECO:0000256" key="4">
    <source>
        <dbReference type="ARBA" id="ARBA00022777"/>
    </source>
</evidence>
<dbReference type="InterPro" id="IPR051175">
    <property type="entry name" value="CLK_kinases"/>
</dbReference>
<evidence type="ECO:0000256" key="6">
    <source>
        <dbReference type="PROSITE-ProRule" id="PRU10141"/>
    </source>
</evidence>
<accession>A0A9W8JQM3</accession>
<dbReference type="Gene3D" id="3.30.200.20">
    <property type="entry name" value="Phosphorylase Kinase, domain 1"/>
    <property type="match status" value="1"/>
</dbReference>
<name>A0A9W8JQM3_9AGAR</name>
<comment type="caution">
    <text evidence="9">The sequence shown here is derived from an EMBL/GenBank/DDBJ whole genome shotgun (WGS) entry which is preliminary data.</text>
</comment>
<dbReference type="GO" id="GO:0005524">
    <property type="term" value="F:ATP binding"/>
    <property type="evidence" value="ECO:0007669"/>
    <property type="project" value="UniProtKB-UniRule"/>
</dbReference>
<protein>
    <recommendedName>
        <fullName evidence="8">Protein kinase domain-containing protein</fullName>
    </recommendedName>
</protein>
<dbReference type="SMART" id="SM00220">
    <property type="entry name" value="S_TKc"/>
    <property type="match status" value="1"/>
</dbReference>
<dbReference type="InterPro" id="IPR011009">
    <property type="entry name" value="Kinase-like_dom_sf"/>
</dbReference>
<organism evidence="9 10">
    <name type="scientific">Agrocybe chaxingu</name>
    <dbReference type="NCBI Taxonomy" id="84603"/>
    <lineage>
        <taxon>Eukaryota</taxon>
        <taxon>Fungi</taxon>
        <taxon>Dikarya</taxon>
        <taxon>Basidiomycota</taxon>
        <taxon>Agaricomycotina</taxon>
        <taxon>Agaricomycetes</taxon>
        <taxon>Agaricomycetidae</taxon>
        <taxon>Agaricales</taxon>
        <taxon>Agaricineae</taxon>
        <taxon>Strophariaceae</taxon>
        <taxon>Agrocybe</taxon>
    </lineage>
</organism>
<dbReference type="GO" id="GO:0005634">
    <property type="term" value="C:nucleus"/>
    <property type="evidence" value="ECO:0007669"/>
    <property type="project" value="TreeGrafter"/>
</dbReference>
<proteinExistence type="inferred from homology"/>
<dbReference type="Pfam" id="PF00069">
    <property type="entry name" value="Pkinase"/>
    <property type="match status" value="2"/>
</dbReference>
<dbReference type="GO" id="GO:0043484">
    <property type="term" value="P:regulation of RNA splicing"/>
    <property type="evidence" value="ECO:0007669"/>
    <property type="project" value="TreeGrafter"/>
</dbReference>
<evidence type="ECO:0000313" key="9">
    <source>
        <dbReference type="EMBL" id="KAJ3496885.1"/>
    </source>
</evidence>
<evidence type="ECO:0000256" key="3">
    <source>
        <dbReference type="ARBA" id="ARBA00022741"/>
    </source>
</evidence>
<dbReference type="SUPFAM" id="SSF56112">
    <property type="entry name" value="Protein kinase-like (PK-like)"/>
    <property type="match status" value="1"/>
</dbReference>
<dbReference type="PROSITE" id="PS00107">
    <property type="entry name" value="PROTEIN_KINASE_ATP"/>
    <property type="match status" value="1"/>
</dbReference>
<keyword evidence="5 6" id="KW-0067">ATP-binding</keyword>
<dbReference type="InterPro" id="IPR017441">
    <property type="entry name" value="Protein_kinase_ATP_BS"/>
</dbReference>
<evidence type="ECO:0000256" key="2">
    <source>
        <dbReference type="ARBA" id="ARBA00022679"/>
    </source>
</evidence>
<dbReference type="InterPro" id="IPR000719">
    <property type="entry name" value="Prot_kinase_dom"/>
</dbReference>
<evidence type="ECO:0000256" key="5">
    <source>
        <dbReference type="ARBA" id="ARBA00022840"/>
    </source>
</evidence>
<dbReference type="EMBL" id="JANKHO010001905">
    <property type="protein sequence ID" value="KAJ3496885.1"/>
    <property type="molecule type" value="Genomic_DNA"/>
</dbReference>
<keyword evidence="3 6" id="KW-0547">Nucleotide-binding</keyword>
<dbReference type="OrthoDB" id="5979581at2759"/>
<comment type="similarity">
    <text evidence="7">Belongs to the protein kinase superfamily.</text>
</comment>
<gene>
    <name evidence="9" type="ORF">NLJ89_g10424</name>
</gene>
<keyword evidence="10" id="KW-1185">Reference proteome</keyword>
<dbReference type="PROSITE" id="PS00108">
    <property type="entry name" value="PROTEIN_KINASE_ST"/>
    <property type="match status" value="1"/>
</dbReference>
<evidence type="ECO:0000256" key="1">
    <source>
        <dbReference type="ARBA" id="ARBA00022527"/>
    </source>
</evidence>
<sequence>MASTITLQDEDGKSVDLTFAEEQLGMPAEYGFGYPIVSFGQRFGREGRYEVVRKLGWGGYSSIWLARDHQAPNSFVALKMLTGNATDLIKSGQLQELAVMERLKPQVHTHCVPLLSHFEFPGTSEREGSHTCIVTEVFATDVDRIWGAFPNRRMPISLAKKVLRDVLVGLSQLHSVGCVHTDLKSTNITCRHSPSASYDAISSLLSNSPSEMNPPDKNVVSGEVQSAKSQPLSASLSLEEALRSSYVLGDFGHAQVLNNRTVDLISDELYRAPEVILGGPWDQSVDIWAFGCIVVEYVLGTSLFTREHPRIPPDIYHIRLMIKYLSQVFPVHLIKDYKHAPKCLDMTTGNFIRNPALEPGFLERLFHEWGTHRGLEGHDITSAADLASRCLRLNPEERPTAAELLGSSLWLQEAQNNLQ</sequence>
<dbReference type="Gene3D" id="1.10.510.10">
    <property type="entry name" value="Transferase(Phosphotransferase) domain 1"/>
    <property type="match status" value="1"/>
</dbReference>
<feature type="domain" description="Protein kinase" evidence="8">
    <location>
        <begin position="49"/>
        <end position="411"/>
    </location>
</feature>
<feature type="binding site" evidence="6">
    <location>
        <position position="79"/>
    </location>
    <ligand>
        <name>ATP</name>
        <dbReference type="ChEBI" id="CHEBI:30616"/>
    </ligand>
</feature>
<dbReference type="Proteomes" id="UP001148786">
    <property type="component" value="Unassembled WGS sequence"/>
</dbReference>
<dbReference type="AlphaFoldDB" id="A0A9W8JQM3"/>
<evidence type="ECO:0000256" key="7">
    <source>
        <dbReference type="RuleBase" id="RU000304"/>
    </source>
</evidence>
<evidence type="ECO:0000259" key="8">
    <source>
        <dbReference type="PROSITE" id="PS50011"/>
    </source>
</evidence>
<dbReference type="PANTHER" id="PTHR45646">
    <property type="entry name" value="SERINE/THREONINE-PROTEIN KINASE DOA-RELATED"/>
    <property type="match status" value="1"/>
</dbReference>
<dbReference type="PANTHER" id="PTHR45646:SF11">
    <property type="entry name" value="SERINE_THREONINE-PROTEIN KINASE DOA"/>
    <property type="match status" value="1"/>
</dbReference>
<reference evidence="9" key="1">
    <citation type="submission" date="2022-07" db="EMBL/GenBank/DDBJ databases">
        <title>Genome Sequence of Agrocybe chaxingu.</title>
        <authorList>
            <person name="Buettner E."/>
        </authorList>
    </citation>
    <scope>NUCLEOTIDE SEQUENCE</scope>
    <source>
        <strain evidence="9">MP-N11</strain>
    </source>
</reference>
<dbReference type="InterPro" id="IPR008271">
    <property type="entry name" value="Ser/Thr_kinase_AS"/>
</dbReference>
<evidence type="ECO:0000313" key="10">
    <source>
        <dbReference type="Proteomes" id="UP001148786"/>
    </source>
</evidence>
<keyword evidence="1 7" id="KW-0723">Serine/threonine-protein kinase</keyword>
<keyword evidence="4" id="KW-0418">Kinase</keyword>
<dbReference type="PROSITE" id="PS50011">
    <property type="entry name" value="PROTEIN_KINASE_DOM"/>
    <property type="match status" value="1"/>
</dbReference>